<proteinExistence type="predicted"/>
<dbReference type="RefSeq" id="WP_089689078.1">
    <property type="nucleotide sequence ID" value="NZ_FNES01000024.1"/>
</dbReference>
<dbReference type="AlphaFoldDB" id="A0A1G9E225"/>
<dbReference type="STRING" id="376427.SAMN04487954_1243"/>
<organism evidence="1 2">
    <name type="scientific">Billgrantia gudaonensis</name>
    <dbReference type="NCBI Taxonomy" id="376427"/>
    <lineage>
        <taxon>Bacteria</taxon>
        <taxon>Pseudomonadati</taxon>
        <taxon>Pseudomonadota</taxon>
        <taxon>Gammaproteobacteria</taxon>
        <taxon>Oceanospirillales</taxon>
        <taxon>Halomonadaceae</taxon>
        <taxon>Billgrantia</taxon>
    </lineage>
</organism>
<evidence type="ECO:0000313" key="1">
    <source>
        <dbReference type="EMBL" id="SDK70185.1"/>
    </source>
</evidence>
<protein>
    <submittedName>
        <fullName evidence="1">Uncharacterized protein</fullName>
    </submittedName>
</protein>
<dbReference type="OrthoDB" id="9982658at2"/>
<dbReference type="Proteomes" id="UP000198525">
    <property type="component" value="Unassembled WGS sequence"/>
</dbReference>
<dbReference type="EMBL" id="FNES01000024">
    <property type="protein sequence ID" value="SDK70185.1"/>
    <property type="molecule type" value="Genomic_DNA"/>
</dbReference>
<reference evidence="1 2" key="1">
    <citation type="submission" date="2016-10" db="EMBL/GenBank/DDBJ databases">
        <authorList>
            <person name="de Groot N.N."/>
        </authorList>
    </citation>
    <scope>NUCLEOTIDE SEQUENCE [LARGE SCALE GENOMIC DNA]</scope>
    <source>
        <strain evidence="1 2">CGMCC 1.6133</strain>
    </source>
</reference>
<evidence type="ECO:0000313" key="2">
    <source>
        <dbReference type="Proteomes" id="UP000198525"/>
    </source>
</evidence>
<keyword evidence="2" id="KW-1185">Reference proteome</keyword>
<accession>A0A1G9E225</accession>
<gene>
    <name evidence="1" type="ORF">SAMN04487954_1243</name>
</gene>
<name>A0A1G9E225_9GAMM</name>
<sequence length="102" mass="11497">MENLYLDGVQVPDYDDQITQVLADEFPNADDEENWMAGGLHDYRVGIENRAGEVYRVIGVSLNEGVSLHGRLHDDLGLRDQVGELEGTRNGYHWLMHPSAET</sequence>